<dbReference type="PROSITE" id="PS00375">
    <property type="entry name" value="UDPGT"/>
    <property type="match status" value="1"/>
</dbReference>
<dbReference type="AlphaFoldDB" id="A0AA38M3Q3"/>
<name>A0AA38M3Q3_9CUCU</name>
<dbReference type="PANTHER" id="PTHR48043">
    <property type="entry name" value="EG:EG0003.4 PROTEIN-RELATED"/>
    <property type="match status" value="1"/>
</dbReference>
<dbReference type="InterPro" id="IPR002213">
    <property type="entry name" value="UDP_glucos_trans"/>
</dbReference>
<proteinExistence type="inferred from homology"/>
<dbReference type="InterPro" id="IPR035595">
    <property type="entry name" value="UDP_glycos_trans_CS"/>
</dbReference>
<gene>
    <name evidence="6" type="ORF">Zmor_025258</name>
</gene>
<evidence type="ECO:0000256" key="4">
    <source>
        <dbReference type="RuleBase" id="RU003718"/>
    </source>
</evidence>
<dbReference type="Proteomes" id="UP001168821">
    <property type="component" value="Unassembled WGS sequence"/>
</dbReference>
<comment type="similarity">
    <text evidence="1 4">Belongs to the UDP-glycosyltransferase family.</text>
</comment>
<feature type="chain" id="PRO_5041482872" description="UDP-glucuronosyltransferase" evidence="5">
    <location>
        <begin position="18"/>
        <end position="503"/>
    </location>
</feature>
<keyword evidence="5" id="KW-0472">Membrane</keyword>
<dbReference type="Gene3D" id="3.40.50.2000">
    <property type="entry name" value="Glycogen Phosphorylase B"/>
    <property type="match status" value="1"/>
</dbReference>
<evidence type="ECO:0000313" key="6">
    <source>
        <dbReference type="EMBL" id="KAJ3642473.1"/>
    </source>
</evidence>
<evidence type="ECO:0000313" key="7">
    <source>
        <dbReference type="Proteomes" id="UP001168821"/>
    </source>
</evidence>
<evidence type="ECO:0000256" key="1">
    <source>
        <dbReference type="ARBA" id="ARBA00009995"/>
    </source>
</evidence>
<dbReference type="PANTHER" id="PTHR48043:SF159">
    <property type="entry name" value="EG:EG0003.4 PROTEIN-RELATED"/>
    <property type="match status" value="1"/>
</dbReference>
<keyword evidence="7" id="KW-1185">Reference proteome</keyword>
<protein>
    <recommendedName>
        <fullName evidence="5">UDP-glucuronosyltransferase</fullName>
        <ecNumber evidence="5">2.4.1.17</ecNumber>
    </recommendedName>
</protein>
<dbReference type="InterPro" id="IPR050271">
    <property type="entry name" value="UDP-glycosyltransferase"/>
</dbReference>
<keyword evidence="5" id="KW-0732">Signal</keyword>
<evidence type="ECO:0000256" key="3">
    <source>
        <dbReference type="ARBA" id="ARBA00022679"/>
    </source>
</evidence>
<dbReference type="GO" id="GO:0015020">
    <property type="term" value="F:glucuronosyltransferase activity"/>
    <property type="evidence" value="ECO:0007669"/>
    <property type="project" value="UniProtKB-EC"/>
</dbReference>
<dbReference type="SUPFAM" id="SSF53756">
    <property type="entry name" value="UDP-Glycosyltransferase/glycogen phosphorylase"/>
    <property type="match status" value="1"/>
</dbReference>
<feature type="transmembrane region" description="Helical" evidence="5">
    <location>
        <begin position="459"/>
        <end position="492"/>
    </location>
</feature>
<reference evidence="6" key="1">
    <citation type="journal article" date="2023" name="G3 (Bethesda)">
        <title>Whole genome assemblies of Zophobas morio and Tenebrio molitor.</title>
        <authorList>
            <person name="Kaur S."/>
            <person name="Stinson S.A."/>
            <person name="diCenzo G.C."/>
        </authorList>
    </citation>
    <scope>NUCLEOTIDE SEQUENCE</scope>
    <source>
        <strain evidence="6">QUZm001</strain>
    </source>
</reference>
<evidence type="ECO:0000256" key="5">
    <source>
        <dbReference type="RuleBase" id="RU362059"/>
    </source>
</evidence>
<dbReference type="EC" id="2.4.1.17" evidence="5"/>
<evidence type="ECO:0000256" key="2">
    <source>
        <dbReference type="ARBA" id="ARBA00022676"/>
    </source>
</evidence>
<sequence length="503" mass="57923">MNVALFITSFLFLRAQCAKILGVFAAPGYSQFILGEVLMTELAKRGHQITVISPYRPKDEPPNYKTILTKEVIGDTNGDDSLWNLESQSLFKNIMSTYDYENGITEKTLQNKEVQELLQSNEHFDLVIVEQFFNDALKGFSAHFKAPLVLFSSMGLTEWNREYMGVPMLPSMNAVSYTQYTNRMTFFQRIRNLYGTIFDYLYRRYFFYPVQRKFLAQYFPSSLDFDKILYNASLMLLNSHVTTSENTLLPYNMVEIGGFHVINKPLDKEIQTFLDGATDGAILFSLGSNLHSSDLSQDTRNAIFQVFAKLKQKILWKFETDLPDKPKNLFIAKWLKQRDILAHPNVKLFITHGGLLSTEEAIFNGVPMVGIPVFADQKMNMARAKSNGVASVVSFSKLSEETLFEAVNETLKNPSYRNNAKRLSSMIKDRPIQPLELAMYWIEYTMRHSGMTFKPSSLYLYWFEMYMVDIACFLLINSLVVFLVIFGLMRICKSKKSDKQKKQ</sequence>
<dbReference type="EMBL" id="JALNTZ010000008">
    <property type="protein sequence ID" value="KAJ3642473.1"/>
    <property type="molecule type" value="Genomic_DNA"/>
</dbReference>
<comment type="subcellular location">
    <subcellularLocation>
        <location evidence="5">Membrane</location>
        <topology evidence="5">Single-pass membrane protein</topology>
    </subcellularLocation>
</comment>
<accession>A0AA38M3Q3</accession>
<dbReference type="FunFam" id="3.40.50.2000:FF:000050">
    <property type="entry name" value="UDP-glucuronosyltransferase"/>
    <property type="match status" value="1"/>
</dbReference>
<dbReference type="Pfam" id="PF00201">
    <property type="entry name" value="UDPGT"/>
    <property type="match status" value="1"/>
</dbReference>
<feature type="signal peptide" evidence="5">
    <location>
        <begin position="1"/>
        <end position="17"/>
    </location>
</feature>
<keyword evidence="3 4" id="KW-0808">Transferase</keyword>
<dbReference type="GO" id="GO:0016020">
    <property type="term" value="C:membrane"/>
    <property type="evidence" value="ECO:0007669"/>
    <property type="project" value="UniProtKB-SubCell"/>
</dbReference>
<comment type="caution">
    <text evidence="6">The sequence shown here is derived from an EMBL/GenBank/DDBJ whole genome shotgun (WGS) entry which is preliminary data.</text>
</comment>
<comment type="catalytic activity">
    <reaction evidence="5">
        <text>glucuronate acceptor + UDP-alpha-D-glucuronate = acceptor beta-D-glucuronoside + UDP + H(+)</text>
        <dbReference type="Rhea" id="RHEA:21032"/>
        <dbReference type="ChEBI" id="CHEBI:15378"/>
        <dbReference type="ChEBI" id="CHEBI:58052"/>
        <dbReference type="ChEBI" id="CHEBI:58223"/>
        <dbReference type="ChEBI" id="CHEBI:132367"/>
        <dbReference type="ChEBI" id="CHEBI:132368"/>
        <dbReference type="EC" id="2.4.1.17"/>
    </reaction>
</comment>
<keyword evidence="2 4" id="KW-0328">Glycosyltransferase</keyword>
<keyword evidence="5" id="KW-1133">Transmembrane helix</keyword>
<keyword evidence="5" id="KW-0812">Transmembrane</keyword>
<organism evidence="6 7">
    <name type="scientific">Zophobas morio</name>
    <dbReference type="NCBI Taxonomy" id="2755281"/>
    <lineage>
        <taxon>Eukaryota</taxon>
        <taxon>Metazoa</taxon>
        <taxon>Ecdysozoa</taxon>
        <taxon>Arthropoda</taxon>
        <taxon>Hexapoda</taxon>
        <taxon>Insecta</taxon>
        <taxon>Pterygota</taxon>
        <taxon>Neoptera</taxon>
        <taxon>Endopterygota</taxon>
        <taxon>Coleoptera</taxon>
        <taxon>Polyphaga</taxon>
        <taxon>Cucujiformia</taxon>
        <taxon>Tenebrionidae</taxon>
        <taxon>Zophobas</taxon>
    </lineage>
</organism>
<dbReference type="CDD" id="cd03784">
    <property type="entry name" value="GT1_Gtf-like"/>
    <property type="match status" value="1"/>
</dbReference>